<organism evidence="5 6">
    <name type="scientific">Janibacter limosus</name>
    <dbReference type="NCBI Taxonomy" id="53458"/>
    <lineage>
        <taxon>Bacteria</taxon>
        <taxon>Bacillati</taxon>
        <taxon>Actinomycetota</taxon>
        <taxon>Actinomycetes</taxon>
        <taxon>Micrococcales</taxon>
        <taxon>Intrasporangiaceae</taxon>
        <taxon>Janibacter</taxon>
    </lineage>
</organism>
<proteinExistence type="predicted"/>
<feature type="transmembrane region" description="Helical" evidence="3">
    <location>
        <begin position="27"/>
        <end position="51"/>
    </location>
</feature>
<evidence type="ECO:0000256" key="1">
    <source>
        <dbReference type="ARBA" id="ARBA00022729"/>
    </source>
</evidence>
<dbReference type="Pfam" id="PF11611">
    <property type="entry name" value="DUF4352"/>
    <property type="match status" value="1"/>
</dbReference>
<dbReference type="STRING" id="1216970.GCA_001570985_01923"/>
<keyword evidence="3" id="KW-0812">Transmembrane</keyword>
<dbReference type="Proteomes" id="UP000290408">
    <property type="component" value="Chromosome"/>
</dbReference>
<dbReference type="Gene3D" id="2.60.40.1240">
    <property type="match status" value="1"/>
</dbReference>
<reference evidence="5 6" key="1">
    <citation type="submission" date="2019-02" db="EMBL/GenBank/DDBJ databases">
        <title>Genomic data mining of an Antarctic deep-sea actinobacterium, Janibacterlimosus P3-3-X1.</title>
        <authorList>
            <person name="Liao L."/>
            <person name="Chen B."/>
        </authorList>
    </citation>
    <scope>NUCLEOTIDE SEQUENCE [LARGE SCALE GENOMIC DNA]</scope>
    <source>
        <strain evidence="5 6">P3-3-X1</strain>
    </source>
</reference>
<gene>
    <name evidence="5" type="ORF">EXU32_14420</name>
</gene>
<feature type="region of interest" description="Disordered" evidence="2">
    <location>
        <begin position="52"/>
        <end position="97"/>
    </location>
</feature>
<dbReference type="EMBL" id="CP036164">
    <property type="protein sequence ID" value="QBF47337.1"/>
    <property type="molecule type" value="Genomic_DNA"/>
</dbReference>
<evidence type="ECO:0000256" key="2">
    <source>
        <dbReference type="SAM" id="MobiDB-lite"/>
    </source>
</evidence>
<protein>
    <submittedName>
        <fullName evidence="5">DUF4352 domain-containing protein</fullName>
    </submittedName>
</protein>
<keyword evidence="1" id="KW-0732">Signal</keyword>
<sequence length="220" mass="23304">MTQQPQWQPTNPPVPAVQKSWFGRHKALSVILGITLTIVLVCCGAGVLSMGGGSDDASSSSDDSTTDDAADSTDSTTSKKTSKDVPEKSAPGIGDSARDGKFEFTISKVEKGVASVGSEYFNEKADGQFVLVHITVKNIGDESQTLFDSEQKLKDTQGRSFSTDSSAAIAMEDNEMWLNEINPGNSAKGTLVYDMPADAQPAEIELHDSMFSGGVTVSLK</sequence>
<keyword evidence="6" id="KW-1185">Reference proteome</keyword>
<evidence type="ECO:0000313" key="5">
    <source>
        <dbReference type="EMBL" id="QBF47337.1"/>
    </source>
</evidence>
<dbReference type="AlphaFoldDB" id="A0A4P6MYR9"/>
<keyword evidence="3" id="KW-0472">Membrane</keyword>
<evidence type="ECO:0000259" key="4">
    <source>
        <dbReference type="Pfam" id="PF11611"/>
    </source>
</evidence>
<evidence type="ECO:0000256" key="3">
    <source>
        <dbReference type="SAM" id="Phobius"/>
    </source>
</evidence>
<evidence type="ECO:0000313" key="6">
    <source>
        <dbReference type="Proteomes" id="UP000290408"/>
    </source>
</evidence>
<dbReference type="KEGG" id="jli:EXU32_14420"/>
<feature type="domain" description="DUF4352" evidence="4">
    <location>
        <begin position="92"/>
        <end position="214"/>
    </location>
</feature>
<dbReference type="InterPro" id="IPR029051">
    <property type="entry name" value="DUF4352"/>
</dbReference>
<name>A0A4P6MYR9_9MICO</name>
<dbReference type="OrthoDB" id="3430849at2"/>
<dbReference type="InterPro" id="IPR029050">
    <property type="entry name" value="Immunoprotect_excell_Ig-like"/>
</dbReference>
<dbReference type="RefSeq" id="WP_130630528.1">
    <property type="nucleotide sequence ID" value="NZ_CP036164.1"/>
</dbReference>
<accession>A0A4P6MYR9</accession>
<keyword evidence="3" id="KW-1133">Transmembrane helix</keyword>